<evidence type="ECO:0000313" key="2">
    <source>
        <dbReference type="EMBL" id="OCF51214.1"/>
    </source>
</evidence>
<evidence type="ECO:0000313" key="3">
    <source>
        <dbReference type="EMBL" id="WWC68993.1"/>
    </source>
</evidence>
<reference evidence="3" key="2">
    <citation type="submission" date="2013-07" db="EMBL/GenBank/DDBJ databases">
        <authorList>
            <consortium name="The Broad Institute Genome Sequencing Platform"/>
            <person name="Cuomo C."/>
            <person name="Litvintseva A."/>
            <person name="Chen Y."/>
            <person name="Heitman J."/>
            <person name="Sun S."/>
            <person name="Springer D."/>
            <person name="Dromer F."/>
            <person name="Young S.K."/>
            <person name="Zeng Q."/>
            <person name="Gargeya S."/>
            <person name="Fitzgerald M."/>
            <person name="Abouelleil A."/>
            <person name="Alvarado L."/>
            <person name="Berlin A.M."/>
            <person name="Chapman S.B."/>
            <person name="Dewar J."/>
            <person name="Goldberg J."/>
            <person name="Griggs A."/>
            <person name="Gujja S."/>
            <person name="Hansen M."/>
            <person name="Howarth C."/>
            <person name="Imamovic A."/>
            <person name="Larimer J."/>
            <person name="McCowan C."/>
            <person name="Murphy C."/>
            <person name="Pearson M."/>
            <person name="Priest M."/>
            <person name="Roberts A."/>
            <person name="Saif S."/>
            <person name="Shea T."/>
            <person name="Sykes S."/>
            <person name="Wortman J."/>
            <person name="Nusbaum C."/>
            <person name="Birren B."/>
        </authorList>
    </citation>
    <scope>NUCLEOTIDE SEQUENCE</scope>
    <source>
        <strain evidence="3">CBS 10737</strain>
    </source>
</reference>
<feature type="domain" description="Thiaminase-2/PQQC" evidence="1">
    <location>
        <begin position="23"/>
        <end position="66"/>
    </location>
</feature>
<dbReference type="EMBL" id="CP144521">
    <property type="protein sequence ID" value="WWC68993.1"/>
    <property type="molecule type" value="Genomic_DNA"/>
</dbReference>
<dbReference type="Gene3D" id="1.20.910.10">
    <property type="entry name" value="Heme oxygenase-like"/>
    <property type="match status" value="1"/>
</dbReference>
<evidence type="ECO:0000259" key="1">
    <source>
        <dbReference type="Pfam" id="PF03070"/>
    </source>
</evidence>
<dbReference type="AlphaFoldDB" id="A0A1B9I6R6"/>
<feature type="domain" description="Thiaminase-2/PQQC" evidence="1">
    <location>
        <begin position="132"/>
        <end position="246"/>
    </location>
</feature>
<name>A0A1B9I6R6_9TREE</name>
<sequence>MSTKVKFTEYLLDKYADDFKIATTHPFLKSAGEGTIASEPLREWLKQDYLYAYVGYIKFASSLLSKLHLSPNSSSINPTSNISRSVEIITFSLSNVKRETDFFLSTSSKFNLSIFENSNQDNNNNLLGEYNEITRSYVDFLHSIGGLGSIEEGLTLLWCMEKAYYEAWSFAKSHSHKFPNENELNQTQKALKEFINNWTNFEFKEFVDGCEEILNGSNIQLNSDLAERCEDVFKRTLWLEQRFWPSV</sequence>
<dbReference type="Pfam" id="PF03070">
    <property type="entry name" value="TENA_THI-4"/>
    <property type="match status" value="2"/>
</dbReference>
<protein>
    <recommendedName>
        <fullName evidence="1">Thiaminase-2/PQQC domain-containing protein</fullName>
    </recommendedName>
</protein>
<dbReference type="GO" id="GO:0006772">
    <property type="term" value="P:thiamine metabolic process"/>
    <property type="evidence" value="ECO:0007669"/>
    <property type="project" value="UniProtKB-ARBA"/>
</dbReference>
<dbReference type="GeneID" id="30171649"/>
<dbReference type="InterPro" id="IPR053261">
    <property type="entry name" value="Polyketide-peptide_reg"/>
</dbReference>
<proteinExistence type="predicted"/>
<dbReference type="PANTHER" id="PTHR41813">
    <property type="entry name" value="REGULATOR PAB1642, PUTATIVE (AFU_ORTHOLOGUE AFUA_3G11955)-RELATED"/>
    <property type="match status" value="1"/>
</dbReference>
<dbReference type="KEGG" id="kpin:30171649"/>
<dbReference type="Proteomes" id="UP000094020">
    <property type="component" value="Chromosome 3"/>
</dbReference>
<organism evidence="2">
    <name type="scientific">Kwoniella pini CBS 10737</name>
    <dbReference type="NCBI Taxonomy" id="1296096"/>
    <lineage>
        <taxon>Eukaryota</taxon>
        <taxon>Fungi</taxon>
        <taxon>Dikarya</taxon>
        <taxon>Basidiomycota</taxon>
        <taxon>Agaricomycotina</taxon>
        <taxon>Tremellomycetes</taxon>
        <taxon>Tremellales</taxon>
        <taxon>Cryptococcaceae</taxon>
        <taxon>Kwoniella</taxon>
    </lineage>
</organism>
<dbReference type="RefSeq" id="XP_019012433.1">
    <property type="nucleotide sequence ID" value="XM_019155030.1"/>
</dbReference>
<dbReference type="InterPro" id="IPR004305">
    <property type="entry name" value="Thiaminase-2/PQQC"/>
</dbReference>
<accession>A0A1B9I6R6</accession>
<dbReference type="CDD" id="cd19357">
    <property type="entry name" value="TenA_E_At3g16990-like"/>
    <property type="match status" value="1"/>
</dbReference>
<keyword evidence="4" id="KW-1185">Reference proteome</keyword>
<dbReference type="InterPro" id="IPR016084">
    <property type="entry name" value="Haem_Oase-like_multi-hlx"/>
</dbReference>
<dbReference type="STRING" id="1296096.A0A1B9I6R6"/>
<dbReference type="EMBL" id="KI894009">
    <property type="protein sequence ID" value="OCF51214.1"/>
    <property type="molecule type" value="Genomic_DNA"/>
</dbReference>
<evidence type="ECO:0000313" key="4">
    <source>
        <dbReference type="Proteomes" id="UP000094020"/>
    </source>
</evidence>
<reference evidence="2" key="3">
    <citation type="submission" date="2016-07" db="EMBL/GenBank/DDBJ databases">
        <title>Evolution of pathogenesis and genome organization in the Tremellales.</title>
        <authorList>
            <person name="Cuomo C."/>
            <person name="Litvintseva A."/>
            <person name="Heitman J."/>
            <person name="Chen Y."/>
            <person name="Sun S."/>
            <person name="Springer D."/>
            <person name="Dromer F."/>
            <person name="Young S."/>
            <person name="Zeng Q."/>
            <person name="Chapman S."/>
            <person name="Gujja S."/>
            <person name="Saif S."/>
            <person name="Birren B."/>
        </authorList>
    </citation>
    <scope>NUCLEOTIDE SEQUENCE</scope>
    <source>
        <strain evidence="2">CBS 10737</strain>
    </source>
</reference>
<dbReference type="PANTHER" id="PTHR41813:SF2">
    <property type="entry name" value="REGULATOR PAB1642, PUTATIVE (AFU_ORTHOLOGUE AFUA_3G11955)-RELATED"/>
    <property type="match status" value="1"/>
</dbReference>
<gene>
    <name evidence="2" type="ORF">I206_03280</name>
    <name evidence="3" type="ORF">I206_102929</name>
</gene>
<dbReference type="OrthoDB" id="37730at2759"/>
<reference evidence="2" key="1">
    <citation type="submission" date="2013-07" db="EMBL/GenBank/DDBJ databases">
        <title>The Genome Sequence of Cryptococcus pinus CBS10737.</title>
        <authorList>
            <consortium name="The Broad Institute Genome Sequencing Platform"/>
            <person name="Cuomo C."/>
            <person name="Litvintseva A."/>
            <person name="Chen Y."/>
            <person name="Heitman J."/>
            <person name="Sun S."/>
            <person name="Springer D."/>
            <person name="Dromer F."/>
            <person name="Young S.K."/>
            <person name="Zeng Q."/>
            <person name="Gargeya S."/>
            <person name="Fitzgerald M."/>
            <person name="Abouelleil A."/>
            <person name="Alvarado L."/>
            <person name="Berlin A.M."/>
            <person name="Chapman S.B."/>
            <person name="Dewar J."/>
            <person name="Goldberg J."/>
            <person name="Griggs A."/>
            <person name="Gujja S."/>
            <person name="Hansen M."/>
            <person name="Howarth C."/>
            <person name="Imamovic A."/>
            <person name="Larimer J."/>
            <person name="McCowan C."/>
            <person name="Murphy C."/>
            <person name="Pearson M."/>
            <person name="Priest M."/>
            <person name="Roberts A."/>
            <person name="Saif S."/>
            <person name="Shea T."/>
            <person name="Sykes S."/>
            <person name="Wortman J."/>
            <person name="Nusbaum C."/>
            <person name="Birren B."/>
        </authorList>
    </citation>
    <scope>NUCLEOTIDE SEQUENCE [LARGE SCALE GENOMIC DNA]</scope>
    <source>
        <strain evidence="2">CBS 10737</strain>
    </source>
</reference>
<dbReference type="SUPFAM" id="SSF48613">
    <property type="entry name" value="Heme oxygenase-like"/>
    <property type="match status" value="1"/>
</dbReference>
<reference evidence="3" key="4">
    <citation type="submission" date="2024-02" db="EMBL/GenBank/DDBJ databases">
        <title>Comparative genomics of Cryptococcus and Kwoniella reveals pathogenesis evolution and contrasting modes of karyotype evolution via chromosome fusion or intercentromeric recombination.</title>
        <authorList>
            <person name="Coelho M.A."/>
            <person name="David-Palma M."/>
            <person name="Shea T."/>
            <person name="Bowers K."/>
            <person name="McGinley-Smith S."/>
            <person name="Mohammad A.W."/>
            <person name="Gnirke A."/>
            <person name="Yurkov A.M."/>
            <person name="Nowrousian M."/>
            <person name="Sun S."/>
            <person name="Cuomo C.A."/>
            <person name="Heitman J."/>
        </authorList>
    </citation>
    <scope>NUCLEOTIDE SEQUENCE</scope>
    <source>
        <strain evidence="3">CBS 10737</strain>
    </source>
</reference>